<sequence length="359" mass="39330">MRAILQLSFLRFTFLVIQHGDALHNVTVDDQDASISYFPQGSWYETDRGTLDAGGQHMLTSDPDAYATFTFKGVSIYFMSPLWPYLVNTAITLDDGPLVLLDLVDHNHVNTGAGTATVKSQIVAKATGLEYTEHTITISVGANQPYAIVDTLIYTTGTPDEHVSPPVGIPPTQFTPLSGSAASTTGSAPQKSASSLPPLSRTPTKANTLAVVLSIVLLIFALFLAIGIWWCLFFIRNYPYPPPGSPKPIDSTLDGLDPPNIPPYAYSIYSPWRFYEALRSLTHSPGREYPIEPVEEIEQTQRQEAGLGTPALSDILLFSRDAREGSDEDKASAPRERAGDEEQWVYPTVPLAYVPTLRR</sequence>
<dbReference type="AlphaFoldDB" id="A0A0C2YCJ0"/>
<dbReference type="OrthoDB" id="3234968at2759"/>
<reference evidence="4 5" key="1">
    <citation type="submission" date="2014-04" db="EMBL/GenBank/DDBJ databases">
        <authorList>
            <consortium name="DOE Joint Genome Institute"/>
            <person name="Kuo A."/>
            <person name="Gay G."/>
            <person name="Dore J."/>
            <person name="Kohler A."/>
            <person name="Nagy L.G."/>
            <person name="Floudas D."/>
            <person name="Copeland A."/>
            <person name="Barry K.W."/>
            <person name="Cichocki N."/>
            <person name="Veneault-Fourrey C."/>
            <person name="LaButti K."/>
            <person name="Lindquist E.A."/>
            <person name="Lipzen A."/>
            <person name="Lundell T."/>
            <person name="Morin E."/>
            <person name="Murat C."/>
            <person name="Sun H."/>
            <person name="Tunlid A."/>
            <person name="Henrissat B."/>
            <person name="Grigoriev I.V."/>
            <person name="Hibbett D.S."/>
            <person name="Martin F."/>
            <person name="Nordberg H.P."/>
            <person name="Cantor M.N."/>
            <person name="Hua S.X."/>
        </authorList>
    </citation>
    <scope>NUCLEOTIDE SEQUENCE [LARGE SCALE GENOMIC DNA]</scope>
    <source>
        <strain evidence="5">h7</strain>
    </source>
</reference>
<dbReference type="Proteomes" id="UP000053424">
    <property type="component" value="Unassembled WGS sequence"/>
</dbReference>
<protein>
    <submittedName>
        <fullName evidence="4">Uncharacterized protein</fullName>
    </submittedName>
</protein>
<evidence type="ECO:0000313" key="4">
    <source>
        <dbReference type="EMBL" id="KIM38712.1"/>
    </source>
</evidence>
<proteinExistence type="predicted"/>
<reference evidence="5" key="2">
    <citation type="submission" date="2015-01" db="EMBL/GenBank/DDBJ databases">
        <title>Evolutionary Origins and Diversification of the Mycorrhizal Mutualists.</title>
        <authorList>
            <consortium name="DOE Joint Genome Institute"/>
            <consortium name="Mycorrhizal Genomics Consortium"/>
            <person name="Kohler A."/>
            <person name="Kuo A."/>
            <person name="Nagy L.G."/>
            <person name="Floudas D."/>
            <person name="Copeland A."/>
            <person name="Barry K.W."/>
            <person name="Cichocki N."/>
            <person name="Veneault-Fourrey C."/>
            <person name="LaButti K."/>
            <person name="Lindquist E.A."/>
            <person name="Lipzen A."/>
            <person name="Lundell T."/>
            <person name="Morin E."/>
            <person name="Murat C."/>
            <person name="Riley R."/>
            <person name="Ohm R."/>
            <person name="Sun H."/>
            <person name="Tunlid A."/>
            <person name="Henrissat B."/>
            <person name="Grigoriev I.V."/>
            <person name="Hibbett D.S."/>
            <person name="Martin F."/>
        </authorList>
    </citation>
    <scope>NUCLEOTIDE SEQUENCE [LARGE SCALE GENOMIC DNA]</scope>
    <source>
        <strain evidence="5">h7</strain>
    </source>
</reference>
<feature type="compositionally biased region" description="Polar residues" evidence="1">
    <location>
        <begin position="189"/>
        <end position="200"/>
    </location>
</feature>
<feature type="transmembrane region" description="Helical" evidence="2">
    <location>
        <begin position="209"/>
        <end position="235"/>
    </location>
</feature>
<organism evidence="4 5">
    <name type="scientific">Hebeloma cylindrosporum</name>
    <dbReference type="NCBI Taxonomy" id="76867"/>
    <lineage>
        <taxon>Eukaryota</taxon>
        <taxon>Fungi</taxon>
        <taxon>Dikarya</taxon>
        <taxon>Basidiomycota</taxon>
        <taxon>Agaricomycotina</taxon>
        <taxon>Agaricomycetes</taxon>
        <taxon>Agaricomycetidae</taxon>
        <taxon>Agaricales</taxon>
        <taxon>Agaricineae</taxon>
        <taxon>Hymenogastraceae</taxon>
        <taxon>Hebeloma</taxon>
    </lineage>
</organism>
<keyword evidence="2" id="KW-0472">Membrane</keyword>
<feature type="chain" id="PRO_5002159536" evidence="3">
    <location>
        <begin position="23"/>
        <end position="359"/>
    </location>
</feature>
<dbReference type="EMBL" id="KN831789">
    <property type="protein sequence ID" value="KIM38712.1"/>
    <property type="molecule type" value="Genomic_DNA"/>
</dbReference>
<dbReference type="Gene3D" id="2.60.120.260">
    <property type="entry name" value="Galactose-binding domain-like"/>
    <property type="match status" value="1"/>
</dbReference>
<accession>A0A0C2YCJ0</accession>
<gene>
    <name evidence="4" type="ORF">M413DRAFT_420070</name>
</gene>
<name>A0A0C2YCJ0_HEBCY</name>
<dbReference type="STRING" id="686832.A0A0C2YCJ0"/>
<feature type="compositionally biased region" description="Basic and acidic residues" evidence="1">
    <location>
        <begin position="322"/>
        <end position="340"/>
    </location>
</feature>
<keyword evidence="3" id="KW-0732">Signal</keyword>
<evidence type="ECO:0000256" key="2">
    <source>
        <dbReference type="SAM" id="Phobius"/>
    </source>
</evidence>
<feature type="signal peptide" evidence="3">
    <location>
        <begin position="1"/>
        <end position="22"/>
    </location>
</feature>
<evidence type="ECO:0000313" key="5">
    <source>
        <dbReference type="Proteomes" id="UP000053424"/>
    </source>
</evidence>
<keyword evidence="2" id="KW-1133">Transmembrane helix</keyword>
<dbReference type="HOGENOM" id="CLU_794639_0_0_1"/>
<evidence type="ECO:0000256" key="1">
    <source>
        <dbReference type="SAM" id="MobiDB-lite"/>
    </source>
</evidence>
<feature type="region of interest" description="Disordered" evidence="1">
    <location>
        <begin position="177"/>
        <end position="200"/>
    </location>
</feature>
<keyword evidence="2" id="KW-0812">Transmembrane</keyword>
<feature type="compositionally biased region" description="Low complexity" evidence="1">
    <location>
        <begin position="178"/>
        <end position="188"/>
    </location>
</feature>
<keyword evidence="5" id="KW-1185">Reference proteome</keyword>
<feature type="region of interest" description="Disordered" evidence="1">
    <location>
        <begin position="322"/>
        <end position="342"/>
    </location>
</feature>
<evidence type="ECO:0000256" key="3">
    <source>
        <dbReference type="SAM" id="SignalP"/>
    </source>
</evidence>